<evidence type="ECO:0000313" key="2">
    <source>
        <dbReference type="Proteomes" id="UP000215914"/>
    </source>
</evidence>
<evidence type="ECO:0000313" key="1">
    <source>
        <dbReference type="EMBL" id="KAF5818134.1"/>
    </source>
</evidence>
<proteinExistence type="predicted"/>
<dbReference type="Gramene" id="mRNA:HanXRQr2_Chr02g0061301">
    <property type="protein sequence ID" value="CDS:HanXRQr2_Chr02g0061301.1"/>
    <property type="gene ID" value="HanXRQr2_Chr02g0061301"/>
</dbReference>
<comment type="caution">
    <text evidence="1">The sequence shown here is derived from an EMBL/GenBank/DDBJ whole genome shotgun (WGS) entry which is preliminary data.</text>
</comment>
<sequence length="62" mass="7035">MSLTHLRFPPPLIVTSKSFPTTPLPIIKLTHQMKPLFQTKTHKNQYTIFTIIISGDDNETVG</sequence>
<protein>
    <submittedName>
        <fullName evidence="1">Uncharacterized protein</fullName>
    </submittedName>
</protein>
<gene>
    <name evidence="1" type="ORF">HanXRQr2_Chr02g0061301</name>
</gene>
<dbReference type="AlphaFoldDB" id="A0A9K3NZ90"/>
<keyword evidence="2" id="KW-1185">Reference proteome</keyword>
<dbReference type="Proteomes" id="UP000215914">
    <property type="component" value="Unassembled WGS sequence"/>
</dbReference>
<dbReference type="EMBL" id="MNCJ02000317">
    <property type="protein sequence ID" value="KAF5818134.1"/>
    <property type="molecule type" value="Genomic_DNA"/>
</dbReference>
<name>A0A9K3NZ90_HELAN</name>
<reference evidence="1" key="1">
    <citation type="journal article" date="2017" name="Nature">
        <title>The sunflower genome provides insights into oil metabolism, flowering and Asterid evolution.</title>
        <authorList>
            <person name="Badouin H."/>
            <person name="Gouzy J."/>
            <person name="Grassa C.J."/>
            <person name="Murat F."/>
            <person name="Staton S.E."/>
            <person name="Cottret L."/>
            <person name="Lelandais-Briere C."/>
            <person name="Owens G.L."/>
            <person name="Carrere S."/>
            <person name="Mayjonade B."/>
            <person name="Legrand L."/>
            <person name="Gill N."/>
            <person name="Kane N.C."/>
            <person name="Bowers J.E."/>
            <person name="Hubner S."/>
            <person name="Bellec A."/>
            <person name="Berard A."/>
            <person name="Berges H."/>
            <person name="Blanchet N."/>
            <person name="Boniface M.C."/>
            <person name="Brunel D."/>
            <person name="Catrice O."/>
            <person name="Chaidir N."/>
            <person name="Claudel C."/>
            <person name="Donnadieu C."/>
            <person name="Faraut T."/>
            <person name="Fievet G."/>
            <person name="Helmstetter N."/>
            <person name="King M."/>
            <person name="Knapp S.J."/>
            <person name="Lai Z."/>
            <person name="Le Paslier M.C."/>
            <person name="Lippi Y."/>
            <person name="Lorenzon L."/>
            <person name="Mandel J.R."/>
            <person name="Marage G."/>
            <person name="Marchand G."/>
            <person name="Marquand E."/>
            <person name="Bret-Mestries E."/>
            <person name="Morien E."/>
            <person name="Nambeesan S."/>
            <person name="Nguyen T."/>
            <person name="Pegot-Espagnet P."/>
            <person name="Pouilly N."/>
            <person name="Raftis F."/>
            <person name="Sallet E."/>
            <person name="Schiex T."/>
            <person name="Thomas J."/>
            <person name="Vandecasteele C."/>
            <person name="Vares D."/>
            <person name="Vear F."/>
            <person name="Vautrin S."/>
            <person name="Crespi M."/>
            <person name="Mangin B."/>
            <person name="Burke J.M."/>
            <person name="Salse J."/>
            <person name="Munos S."/>
            <person name="Vincourt P."/>
            <person name="Rieseberg L.H."/>
            <person name="Langlade N.B."/>
        </authorList>
    </citation>
    <scope>NUCLEOTIDE SEQUENCE</scope>
    <source>
        <tissue evidence="1">Leaves</tissue>
    </source>
</reference>
<organism evidence="1 2">
    <name type="scientific">Helianthus annuus</name>
    <name type="common">Common sunflower</name>
    <dbReference type="NCBI Taxonomy" id="4232"/>
    <lineage>
        <taxon>Eukaryota</taxon>
        <taxon>Viridiplantae</taxon>
        <taxon>Streptophyta</taxon>
        <taxon>Embryophyta</taxon>
        <taxon>Tracheophyta</taxon>
        <taxon>Spermatophyta</taxon>
        <taxon>Magnoliopsida</taxon>
        <taxon>eudicotyledons</taxon>
        <taxon>Gunneridae</taxon>
        <taxon>Pentapetalae</taxon>
        <taxon>asterids</taxon>
        <taxon>campanulids</taxon>
        <taxon>Asterales</taxon>
        <taxon>Asteraceae</taxon>
        <taxon>Asteroideae</taxon>
        <taxon>Heliantheae alliance</taxon>
        <taxon>Heliantheae</taxon>
        <taxon>Helianthus</taxon>
    </lineage>
</organism>
<accession>A0A9K3NZ90</accession>
<reference evidence="1" key="2">
    <citation type="submission" date="2020-06" db="EMBL/GenBank/DDBJ databases">
        <title>Helianthus annuus Genome sequencing and assembly Release 2.</title>
        <authorList>
            <person name="Gouzy J."/>
            <person name="Langlade N."/>
            <person name="Munos S."/>
        </authorList>
    </citation>
    <scope>NUCLEOTIDE SEQUENCE</scope>
    <source>
        <tissue evidence="1">Leaves</tissue>
    </source>
</reference>